<dbReference type="GO" id="GO:0008270">
    <property type="term" value="F:zinc ion binding"/>
    <property type="evidence" value="ECO:0007669"/>
    <property type="project" value="InterPro"/>
</dbReference>
<feature type="compositionally biased region" description="Basic and acidic residues" evidence="1">
    <location>
        <begin position="171"/>
        <end position="184"/>
    </location>
</feature>
<name>A0A7D9MDM4_PARCT</name>
<dbReference type="PROSITE" id="PS50158">
    <property type="entry name" value="ZF_CCHC"/>
    <property type="match status" value="1"/>
</dbReference>
<dbReference type="InterPro" id="IPR001878">
    <property type="entry name" value="Znf_CCHC"/>
</dbReference>
<feature type="region of interest" description="Disordered" evidence="1">
    <location>
        <begin position="220"/>
        <end position="259"/>
    </location>
</feature>
<proteinExistence type="predicted"/>
<dbReference type="InterPro" id="IPR036875">
    <property type="entry name" value="Znf_CCHC_sf"/>
</dbReference>
<dbReference type="GO" id="GO:0003676">
    <property type="term" value="F:nucleic acid binding"/>
    <property type="evidence" value="ECO:0007669"/>
    <property type="project" value="InterPro"/>
</dbReference>
<feature type="region of interest" description="Disordered" evidence="1">
    <location>
        <begin position="151"/>
        <end position="184"/>
    </location>
</feature>
<evidence type="ECO:0000313" key="2">
    <source>
        <dbReference type="EMBL" id="CAB4045641.1"/>
    </source>
</evidence>
<dbReference type="Gene3D" id="4.10.60.10">
    <property type="entry name" value="Zinc finger, CCHC-type"/>
    <property type="match status" value="1"/>
</dbReference>
<dbReference type="AlphaFoldDB" id="A0A7D9MDM4"/>
<dbReference type="SUPFAM" id="SSF57756">
    <property type="entry name" value="Retrovirus zinc finger-like domains"/>
    <property type="match status" value="1"/>
</dbReference>
<keyword evidence="3" id="KW-1185">Reference proteome</keyword>
<dbReference type="Proteomes" id="UP001152795">
    <property type="component" value="Unassembled WGS sequence"/>
</dbReference>
<evidence type="ECO:0000256" key="1">
    <source>
        <dbReference type="SAM" id="MobiDB-lite"/>
    </source>
</evidence>
<protein>
    <submittedName>
        <fullName evidence="2">Uncharacterized protein</fullName>
    </submittedName>
</protein>
<evidence type="ECO:0000313" key="3">
    <source>
        <dbReference type="Proteomes" id="UP001152795"/>
    </source>
</evidence>
<sequence length="259" mass="30107">MQRLSLKERQSYVKILIDSDLKTRLSVAINETTEIFGENSCIEFLQEDMNRRYPLVTRRLEYFKRHQEEGETFTDFVAKLKQLGKLANIKDLQEEDILVFSSLCGARDKQLLDDLLKIEEPTMKVIEKTASMFEGKTSTKAKLETPSKTIMRIDERNPRRNPGNGHRPKKNERAETNRRPSRNERIERPCKRCNEDHTTTRCTWEDTCVCYQCGRKGHIRPACPEKPKPKPIREKAKPKINAVSARRDSSASSYESESD</sequence>
<accession>A0A7D9MDM4</accession>
<gene>
    <name evidence="2" type="ORF">PACLA_8A073397</name>
</gene>
<dbReference type="EMBL" id="CACRXK020040784">
    <property type="protein sequence ID" value="CAB4045641.1"/>
    <property type="molecule type" value="Genomic_DNA"/>
</dbReference>
<feature type="compositionally biased region" description="Basic and acidic residues" evidence="1">
    <location>
        <begin position="223"/>
        <end position="237"/>
    </location>
</feature>
<comment type="caution">
    <text evidence="2">The sequence shown here is derived from an EMBL/GenBank/DDBJ whole genome shotgun (WGS) entry which is preliminary data.</text>
</comment>
<reference evidence="2" key="1">
    <citation type="submission" date="2020-04" db="EMBL/GenBank/DDBJ databases">
        <authorList>
            <person name="Alioto T."/>
            <person name="Alioto T."/>
            <person name="Gomez Garrido J."/>
        </authorList>
    </citation>
    <scope>NUCLEOTIDE SEQUENCE</scope>
    <source>
        <strain evidence="2">A484AB</strain>
    </source>
</reference>
<feature type="compositionally biased region" description="Low complexity" evidence="1">
    <location>
        <begin position="250"/>
        <end position="259"/>
    </location>
</feature>
<organism evidence="2 3">
    <name type="scientific">Paramuricea clavata</name>
    <name type="common">Red gorgonian</name>
    <name type="synonym">Violescent sea-whip</name>
    <dbReference type="NCBI Taxonomy" id="317549"/>
    <lineage>
        <taxon>Eukaryota</taxon>
        <taxon>Metazoa</taxon>
        <taxon>Cnidaria</taxon>
        <taxon>Anthozoa</taxon>
        <taxon>Octocorallia</taxon>
        <taxon>Malacalcyonacea</taxon>
        <taxon>Plexauridae</taxon>
        <taxon>Paramuricea</taxon>
    </lineage>
</organism>